<dbReference type="EMBL" id="JAWHQM010000001">
    <property type="protein sequence ID" value="KAK5624305.1"/>
    <property type="molecule type" value="Genomic_DNA"/>
</dbReference>
<keyword evidence="2" id="KW-1185">Reference proteome</keyword>
<organism evidence="1 2">
    <name type="scientific">Xylaria bambusicola</name>
    <dbReference type="NCBI Taxonomy" id="326684"/>
    <lineage>
        <taxon>Eukaryota</taxon>
        <taxon>Fungi</taxon>
        <taxon>Dikarya</taxon>
        <taxon>Ascomycota</taxon>
        <taxon>Pezizomycotina</taxon>
        <taxon>Sordariomycetes</taxon>
        <taxon>Xylariomycetidae</taxon>
        <taxon>Xylariales</taxon>
        <taxon>Xylariaceae</taxon>
        <taxon>Xylaria</taxon>
    </lineage>
</organism>
<protein>
    <submittedName>
        <fullName evidence="1">Uncharacterized protein</fullName>
    </submittedName>
</protein>
<name>A0AAN7YTT4_9PEZI</name>
<dbReference type="AlphaFoldDB" id="A0AAN7YTT4"/>
<evidence type="ECO:0000313" key="1">
    <source>
        <dbReference type="EMBL" id="KAK5624305.1"/>
    </source>
</evidence>
<dbReference type="Proteomes" id="UP001305414">
    <property type="component" value="Unassembled WGS sequence"/>
</dbReference>
<proteinExistence type="predicted"/>
<reference evidence="1 2" key="1">
    <citation type="submission" date="2023-10" db="EMBL/GenBank/DDBJ databases">
        <title>Draft genome sequence of Xylaria bambusicola isolate GMP-LS, the root and basal stem rot pathogen of sugarcane in Indonesia.</title>
        <authorList>
            <person name="Selvaraj P."/>
            <person name="Muralishankar V."/>
            <person name="Muruganantham S."/>
            <person name="Sp S."/>
            <person name="Haryani S."/>
            <person name="Lau K.J.X."/>
            <person name="Naqvi N.I."/>
        </authorList>
    </citation>
    <scope>NUCLEOTIDE SEQUENCE [LARGE SCALE GENOMIC DNA]</scope>
    <source>
        <strain evidence="1">GMP-LS</strain>
    </source>
</reference>
<comment type="caution">
    <text evidence="1">The sequence shown here is derived from an EMBL/GenBank/DDBJ whole genome shotgun (WGS) entry which is preliminary data.</text>
</comment>
<evidence type="ECO:0000313" key="2">
    <source>
        <dbReference type="Proteomes" id="UP001305414"/>
    </source>
</evidence>
<accession>A0AAN7YTT4</accession>
<sequence>MHGFPCPSAFKGGQLTTSLFQIHARDNACVTSSGVLQSGQECRKKEWFDPCSSAPVGFGNLDGGGSGDVEDQPLRAAAEGGIGAVEKMKPQIRDLPIRAIALVARPRHISCLIMVFLDLIGRWGRGDACVHLV</sequence>
<gene>
    <name evidence="1" type="ORF">RRF57_000021</name>
</gene>